<gene>
    <name evidence="1" type="ORF">BDN72DRAFT_949631</name>
</gene>
<organism evidence="1 2">
    <name type="scientific">Pluteus cervinus</name>
    <dbReference type="NCBI Taxonomy" id="181527"/>
    <lineage>
        <taxon>Eukaryota</taxon>
        <taxon>Fungi</taxon>
        <taxon>Dikarya</taxon>
        <taxon>Basidiomycota</taxon>
        <taxon>Agaricomycotina</taxon>
        <taxon>Agaricomycetes</taxon>
        <taxon>Agaricomycetidae</taxon>
        <taxon>Agaricales</taxon>
        <taxon>Pluteineae</taxon>
        <taxon>Pluteaceae</taxon>
        <taxon>Pluteus</taxon>
    </lineage>
</organism>
<proteinExistence type="predicted"/>
<dbReference type="EMBL" id="ML209183">
    <property type="protein sequence ID" value="TFK58820.1"/>
    <property type="molecule type" value="Genomic_DNA"/>
</dbReference>
<name>A0ACD3A070_9AGAR</name>
<accession>A0ACD3A070</accession>
<protein>
    <submittedName>
        <fullName evidence="1">Uncharacterized protein</fullName>
    </submittedName>
</protein>
<keyword evidence="2" id="KW-1185">Reference proteome</keyword>
<reference evidence="1 2" key="1">
    <citation type="journal article" date="2019" name="Nat. Ecol. Evol.">
        <title>Megaphylogeny resolves global patterns of mushroom evolution.</title>
        <authorList>
            <person name="Varga T."/>
            <person name="Krizsan K."/>
            <person name="Foldi C."/>
            <person name="Dima B."/>
            <person name="Sanchez-Garcia M."/>
            <person name="Sanchez-Ramirez S."/>
            <person name="Szollosi G.J."/>
            <person name="Szarkandi J.G."/>
            <person name="Papp V."/>
            <person name="Albert L."/>
            <person name="Andreopoulos W."/>
            <person name="Angelini C."/>
            <person name="Antonin V."/>
            <person name="Barry K.W."/>
            <person name="Bougher N.L."/>
            <person name="Buchanan P."/>
            <person name="Buyck B."/>
            <person name="Bense V."/>
            <person name="Catcheside P."/>
            <person name="Chovatia M."/>
            <person name="Cooper J."/>
            <person name="Damon W."/>
            <person name="Desjardin D."/>
            <person name="Finy P."/>
            <person name="Geml J."/>
            <person name="Haridas S."/>
            <person name="Hughes K."/>
            <person name="Justo A."/>
            <person name="Karasinski D."/>
            <person name="Kautmanova I."/>
            <person name="Kiss B."/>
            <person name="Kocsube S."/>
            <person name="Kotiranta H."/>
            <person name="LaButti K.M."/>
            <person name="Lechner B.E."/>
            <person name="Liimatainen K."/>
            <person name="Lipzen A."/>
            <person name="Lukacs Z."/>
            <person name="Mihaltcheva S."/>
            <person name="Morgado L.N."/>
            <person name="Niskanen T."/>
            <person name="Noordeloos M.E."/>
            <person name="Ohm R.A."/>
            <person name="Ortiz-Santana B."/>
            <person name="Ovrebo C."/>
            <person name="Racz N."/>
            <person name="Riley R."/>
            <person name="Savchenko A."/>
            <person name="Shiryaev A."/>
            <person name="Soop K."/>
            <person name="Spirin V."/>
            <person name="Szebenyi C."/>
            <person name="Tomsovsky M."/>
            <person name="Tulloss R.E."/>
            <person name="Uehling J."/>
            <person name="Grigoriev I.V."/>
            <person name="Vagvolgyi C."/>
            <person name="Papp T."/>
            <person name="Martin F.M."/>
            <person name="Miettinen O."/>
            <person name="Hibbett D.S."/>
            <person name="Nagy L.G."/>
        </authorList>
    </citation>
    <scope>NUCLEOTIDE SEQUENCE [LARGE SCALE GENOMIC DNA]</scope>
    <source>
        <strain evidence="1 2">NL-1719</strain>
    </source>
</reference>
<sequence>MRLEDTTTLYAQAGGIRQIRNITITSTEIKCLIDGKHRLDSTTVNAVCAKLQADAEESGDAPRWCVFSSWLGPLVMGKVREGGPYGSILEHVKAAVSDGESHTLLAKTLWMIPLCSFKKPEHWVLGWIDFTWSKIGIFDSTAEEASSYWAEPLLLEIIDQVYTVLQKPHVQWDDGSWPRKLESPVRLQRQFDDWSCGLFVIMALKALGDSEDGDIEKLAVGNHKLTDVQESSVRLVLDIPIIRPAMDEDHVYDEGEVEFEENMEGILVEASLHQDEESSMEVPIVRAQGVDIQVVQQSNRLETGSKEEVDSVGAETNMDVCVSLPQKRRAHDAFFGDETLDVKRLRKTRTTVTERKRVLEGDEWVKSFTATSVKCNGCNKTIQLNKRDNRQYDTHGWDEHKTTCPPIAGKELIRVRQKPEIPLPNNDPKQNNITSFFKRRTDKDKSGVSSRISNDQVPVPSFPGASSESNSLESSKLNRSADVAKSKIQYEYRLTKPTLPMTQYLSQAATSNIGSSHSKCKPSTPPPTVLCIHLTGADYDDYIALVSTREFGGISVTFVARVIRQLFPYKKLKVLGDRSNPSPLDIQPIDSSMIPPDGNIEHERLKWTPSEHHRVDEVLRGWARWVVDYDNKCIKSTNCDKTTSNVNGVCDSCQAIASDESFKRSVRRKKHEASLSPDERLVLLQQRQKYANSDGIRGIAITTLQAKLKDRNPEDCFLRLFKSGSAGLLKNYERFVDVCEVLEDWVAREHSGNPNAKYGVRYKPNYINFMMVMRGLGQNSNRQFEIYSATFCGPSSRHLRSLMARSTDSLKNPALTYENVARVKRYADSISYCGPILVAGDNTKVKKRLNFSNDYGAHVLGTTYELSEVEVDNAADIDEIVNRTTKNNAFATQVRAIIAKIPLPGSPSIVLALIATNGTENANLIHEHHLVLQKMAAALGLPLIALAADGAASELSAQFMMDSVQSEMPPLVYDFPLYGIHLSAPVFRNTGPLISITDPPHARKTARNQPQYGTHTASLGTGYLVNQSLVDLFETSTAGLVFRDVNNVDKQDDGAARRLFHAEALLASTETNENNIASIKSGFEGTFSYLFVLGSLFEAWMNPSMGVHDRVLAALRARFWLHYWRRHIQDLCARFPDLYTMSKSFISPASFHIFNRLCDTLVLLALAYATHYPNEPFCIWLFATDFVEHFFGIARQLLPNFSYAEFVKMTQHIMVRQRILESGLIKFRRERTSAVGYIFNDDLDMKKLTYSPSGTSNMPTNSSLTPSELNKLVKIAHDEAVRICRDILHIPVPPLQPEQPLILTPLGAATKAKKKPTGSIISEAVPPIEEYASSDDDEGEDESDDEGDNSDSEQPSIQQSNTSGDGGVSFNIDHAVARASKETARYSALCQDLDAVVEEAGLTDGDLALPSPTTLKVYPTPTLTVLQIQASKLLDPISRKASIDQIIGARKSWQSGTGTKSERIVRVSKKYTVLDKVVGSEKEVRKIKPDEASHRLRIAQETNTEFKKQEAKKTRQLRWQTAVEQLRNDLRFPIKDIPHLAERNVTVLHKLKRHSFLIMRTSTRYYIGEVLDIYKKGQNSRYGSINTSSTLQEISWLSLRVYLMLQVGMINGESYDQDSSSSDGGDSTPDFSCTGGGKAKYHLHTHAPVHHVVYHLGANAMTGPFQKKALTPLAASRWAALNQAMAKSVIEKAMPALTIRIPGSRIAKTLS</sequence>
<dbReference type="Proteomes" id="UP000308600">
    <property type="component" value="Unassembled WGS sequence"/>
</dbReference>
<evidence type="ECO:0000313" key="2">
    <source>
        <dbReference type="Proteomes" id="UP000308600"/>
    </source>
</evidence>
<evidence type="ECO:0000313" key="1">
    <source>
        <dbReference type="EMBL" id="TFK58820.1"/>
    </source>
</evidence>